<dbReference type="PANTHER" id="PTHR47843">
    <property type="entry name" value="BTB DOMAIN-CONTAINING PROTEIN-RELATED"/>
    <property type="match status" value="1"/>
</dbReference>
<evidence type="ECO:0000256" key="1">
    <source>
        <dbReference type="SAM" id="Coils"/>
    </source>
</evidence>
<dbReference type="Gene3D" id="3.30.710.10">
    <property type="entry name" value="Potassium Channel Kv1.1, Chain A"/>
    <property type="match status" value="1"/>
</dbReference>
<organism evidence="4 5">
    <name type="scientific">Curvularia kusanoi</name>
    <name type="common">Cochliobolus kusanoi</name>
    <dbReference type="NCBI Taxonomy" id="90978"/>
    <lineage>
        <taxon>Eukaryota</taxon>
        <taxon>Fungi</taxon>
        <taxon>Dikarya</taxon>
        <taxon>Ascomycota</taxon>
        <taxon>Pezizomycotina</taxon>
        <taxon>Dothideomycetes</taxon>
        <taxon>Pleosporomycetidae</taxon>
        <taxon>Pleosporales</taxon>
        <taxon>Pleosporineae</taxon>
        <taxon>Pleosporaceae</taxon>
        <taxon>Curvularia</taxon>
    </lineage>
</organism>
<evidence type="ECO:0000313" key="4">
    <source>
        <dbReference type="EMBL" id="KAF2998627.1"/>
    </source>
</evidence>
<dbReference type="OrthoDB" id="1022638at2759"/>
<dbReference type="PROSITE" id="PS50097">
    <property type="entry name" value="BTB"/>
    <property type="match status" value="1"/>
</dbReference>
<dbReference type="InterPro" id="IPR011333">
    <property type="entry name" value="SKP1/BTB/POZ_sf"/>
</dbReference>
<feature type="coiled-coil region" evidence="1">
    <location>
        <begin position="226"/>
        <end position="302"/>
    </location>
</feature>
<dbReference type="PANTHER" id="PTHR47843:SF2">
    <property type="entry name" value="BTB DOMAIN-CONTAINING PROTEIN"/>
    <property type="match status" value="1"/>
</dbReference>
<feature type="domain" description="BTB" evidence="3">
    <location>
        <begin position="30"/>
        <end position="99"/>
    </location>
</feature>
<name>A0A9P4T9H2_CURKU</name>
<feature type="region of interest" description="Disordered" evidence="2">
    <location>
        <begin position="1"/>
        <end position="23"/>
    </location>
</feature>
<comment type="caution">
    <text evidence="4">The sequence shown here is derived from an EMBL/GenBank/DDBJ whole genome shotgun (WGS) entry which is preliminary data.</text>
</comment>
<dbReference type="AlphaFoldDB" id="A0A9P4T9H2"/>
<proteinExistence type="predicted"/>
<reference evidence="4" key="1">
    <citation type="submission" date="2019-04" db="EMBL/GenBank/DDBJ databases">
        <title>Sequencing of skin fungus with MAO and IRED activity.</title>
        <authorList>
            <person name="Marsaioli A.J."/>
            <person name="Bonatto J.M.C."/>
            <person name="Reis Junior O."/>
        </authorList>
    </citation>
    <scope>NUCLEOTIDE SEQUENCE</scope>
    <source>
        <strain evidence="4">30M1</strain>
    </source>
</reference>
<evidence type="ECO:0000256" key="2">
    <source>
        <dbReference type="SAM" id="MobiDB-lite"/>
    </source>
</evidence>
<dbReference type="InterPro" id="IPR000210">
    <property type="entry name" value="BTB/POZ_dom"/>
</dbReference>
<dbReference type="EMBL" id="SWKU01000019">
    <property type="protein sequence ID" value="KAF2998627.1"/>
    <property type="molecule type" value="Genomic_DNA"/>
</dbReference>
<keyword evidence="5" id="KW-1185">Reference proteome</keyword>
<sequence length="303" mass="35193">MESTVYSARISEDRTMPQNAKTGDLDSPVIRVTVGAEPNIKEFLVRKSVLCSHSEFFKIAMKKEWKEGDERKVALPEDDPEVFSHYLAILRSSDTQSLRHLLGFKSRLTPKEALSEWGTKTCRLYVLAEKLMDDTTKYSILSQLRREYEGRDRYPSLEAVQTVYDGALSGDPARKLLVSLYSENSRGWEFDDVPGPDDSTMARDLSEFNLDLVKSLLWKRALPRDYDALTSNTAMLRDKVRSLEQQLERERDFHDETQVKLDDMTEKYDLEEQEVNTYKSMYEASEREIEEQNKTILDLMTRK</sequence>
<dbReference type="SUPFAM" id="SSF54695">
    <property type="entry name" value="POZ domain"/>
    <property type="match status" value="1"/>
</dbReference>
<protein>
    <recommendedName>
        <fullName evidence="3">BTB domain-containing protein</fullName>
    </recommendedName>
</protein>
<dbReference type="Proteomes" id="UP000801428">
    <property type="component" value="Unassembled WGS sequence"/>
</dbReference>
<keyword evidence="1" id="KW-0175">Coiled coil</keyword>
<evidence type="ECO:0000313" key="5">
    <source>
        <dbReference type="Proteomes" id="UP000801428"/>
    </source>
</evidence>
<accession>A0A9P4T9H2</accession>
<gene>
    <name evidence="4" type="ORF">E8E13_007382</name>
</gene>
<evidence type="ECO:0000259" key="3">
    <source>
        <dbReference type="PROSITE" id="PS50097"/>
    </source>
</evidence>